<dbReference type="RefSeq" id="WP_122918620.1">
    <property type="nucleotide sequence ID" value="NZ_RHHQ01000012.1"/>
</dbReference>
<dbReference type="AlphaFoldDB" id="A0A3M8DFR6"/>
<protein>
    <submittedName>
        <fullName evidence="1">Exosporium protein C</fullName>
    </submittedName>
</protein>
<evidence type="ECO:0000313" key="1">
    <source>
        <dbReference type="EMBL" id="RNB86923.1"/>
    </source>
</evidence>
<comment type="caution">
    <text evidence="1">The sequence shown here is derived from an EMBL/GenBank/DDBJ whole genome shotgun (WGS) entry which is preliminary data.</text>
</comment>
<dbReference type="OrthoDB" id="2922920at2"/>
<sequence length="142" mass="15620">MARILDKAAVQPRRSFNLATSFTIRRSPGRTRLATIRLRIPVSKSQPNRVELVATVGVRGVTGIAQILFRIFRDGREIFNTLQGIESTGSEQNYVVTFQAIDRNVRSGTHVYTVTAENRTANTRADVVGPISFSGLAVQTSS</sequence>
<gene>
    <name evidence="1" type="ORF">EDM56_14495</name>
</gene>
<proteinExistence type="predicted"/>
<keyword evidence="2" id="KW-1185">Reference proteome</keyword>
<organism evidence="1 2">
    <name type="scientific">Brevibacillus fluminis</name>
    <dbReference type="NCBI Taxonomy" id="511487"/>
    <lineage>
        <taxon>Bacteria</taxon>
        <taxon>Bacillati</taxon>
        <taxon>Bacillota</taxon>
        <taxon>Bacilli</taxon>
        <taxon>Bacillales</taxon>
        <taxon>Paenibacillaceae</taxon>
        <taxon>Brevibacillus</taxon>
    </lineage>
</organism>
<dbReference type="EMBL" id="RHHQ01000012">
    <property type="protein sequence ID" value="RNB86923.1"/>
    <property type="molecule type" value="Genomic_DNA"/>
</dbReference>
<name>A0A3M8DFR6_9BACL</name>
<evidence type="ECO:0000313" key="2">
    <source>
        <dbReference type="Proteomes" id="UP000271031"/>
    </source>
</evidence>
<accession>A0A3M8DFR6</accession>
<dbReference type="Proteomes" id="UP000271031">
    <property type="component" value="Unassembled WGS sequence"/>
</dbReference>
<reference evidence="1 2" key="1">
    <citation type="submission" date="2018-10" db="EMBL/GenBank/DDBJ databases">
        <title>Phylogenomics of Brevibacillus.</title>
        <authorList>
            <person name="Dunlap C."/>
        </authorList>
    </citation>
    <scope>NUCLEOTIDE SEQUENCE [LARGE SCALE GENOMIC DNA]</scope>
    <source>
        <strain evidence="1 2">JCM 15716</strain>
    </source>
</reference>